<evidence type="ECO:0000256" key="6">
    <source>
        <dbReference type="PIRSR" id="PIRSR600821-50"/>
    </source>
</evidence>
<evidence type="ECO:0000256" key="4">
    <source>
        <dbReference type="ARBA" id="ARBA00024908"/>
    </source>
</evidence>
<evidence type="ECO:0000256" key="3">
    <source>
        <dbReference type="ARBA" id="ARBA00023235"/>
    </source>
</evidence>
<comment type="catalytic activity">
    <reaction evidence="5">
        <text>L-alanine = D-alanine</text>
        <dbReference type="Rhea" id="RHEA:20249"/>
        <dbReference type="ChEBI" id="CHEBI:57416"/>
        <dbReference type="ChEBI" id="CHEBI:57972"/>
        <dbReference type="EC" id="5.1.1.1"/>
    </reaction>
</comment>
<feature type="modified residue" description="N6-(pyridoxal phosphate)lysine" evidence="5 6">
    <location>
        <position position="60"/>
    </location>
</feature>
<dbReference type="STRING" id="1724.GCA_001044175_00355"/>
<comment type="caution">
    <text evidence="9">The sequence shown here is derived from an EMBL/GenBank/DDBJ whole genome shotgun (WGS) entry which is preliminary data.</text>
</comment>
<proteinExistence type="inferred from homology"/>
<reference evidence="9 10" key="1">
    <citation type="submission" date="2017-10" db="EMBL/GenBank/DDBJ databases">
        <title>Sequencing the genomes of 1000 actinobacteria strains.</title>
        <authorList>
            <person name="Klenk H.-P."/>
        </authorList>
    </citation>
    <scope>NUCLEOTIDE SEQUENCE [LARGE SCALE GENOMIC DNA]</scope>
    <source>
        <strain evidence="9 10">DSM 20688</strain>
    </source>
</reference>
<evidence type="ECO:0000256" key="2">
    <source>
        <dbReference type="ARBA" id="ARBA00022898"/>
    </source>
</evidence>
<dbReference type="CDD" id="cd00430">
    <property type="entry name" value="PLPDE_III_AR"/>
    <property type="match status" value="1"/>
</dbReference>
<dbReference type="NCBIfam" id="TIGR00150">
    <property type="entry name" value="T6A_YjeE"/>
    <property type="match status" value="1"/>
</dbReference>
<dbReference type="HAMAP" id="MF_01201">
    <property type="entry name" value="Ala_racemase"/>
    <property type="match status" value="1"/>
</dbReference>
<dbReference type="Pfam" id="PF01168">
    <property type="entry name" value="Ala_racemase_N"/>
    <property type="match status" value="1"/>
</dbReference>
<dbReference type="FunFam" id="3.20.20.10:FF:000002">
    <property type="entry name" value="Alanine racemase"/>
    <property type="match status" value="1"/>
</dbReference>
<comment type="pathway">
    <text evidence="5">Amino-acid biosynthesis; D-alanine biosynthesis; D-alanine from L-alanine: step 1/1.</text>
</comment>
<dbReference type="InterPro" id="IPR000821">
    <property type="entry name" value="Ala_racemase"/>
</dbReference>
<evidence type="ECO:0000259" key="8">
    <source>
        <dbReference type="SMART" id="SM01005"/>
    </source>
</evidence>
<comment type="function">
    <text evidence="5">Catalyzes the interconversion of L-alanine and D-alanine. May also act on other amino acids.</text>
</comment>
<dbReference type="GO" id="GO:0002949">
    <property type="term" value="P:tRNA threonylcarbamoyladenosine modification"/>
    <property type="evidence" value="ECO:0007669"/>
    <property type="project" value="InterPro"/>
</dbReference>
<dbReference type="GO" id="GO:0009252">
    <property type="term" value="P:peptidoglycan biosynthetic process"/>
    <property type="evidence" value="ECO:0007669"/>
    <property type="project" value="TreeGrafter"/>
</dbReference>
<dbReference type="InterPro" id="IPR027417">
    <property type="entry name" value="P-loop_NTPase"/>
</dbReference>
<dbReference type="SMART" id="SM01005">
    <property type="entry name" value="Ala_racemase_C"/>
    <property type="match status" value="1"/>
</dbReference>
<keyword evidence="10" id="KW-1185">Reference proteome</keyword>
<feature type="domain" description="Alanine racemase C-terminal" evidence="8">
    <location>
        <begin position="265"/>
        <end position="394"/>
    </location>
</feature>
<dbReference type="InterPro" id="IPR011079">
    <property type="entry name" value="Ala_racemase_C"/>
</dbReference>
<dbReference type="EMBL" id="PDJF01000001">
    <property type="protein sequence ID" value="PFG27185.1"/>
    <property type="molecule type" value="Genomic_DNA"/>
</dbReference>
<dbReference type="SUPFAM" id="SSF50621">
    <property type="entry name" value="Alanine racemase C-terminal domain-like"/>
    <property type="match status" value="1"/>
</dbReference>
<evidence type="ECO:0000313" key="10">
    <source>
        <dbReference type="Proteomes" id="UP000221653"/>
    </source>
</evidence>
<evidence type="ECO:0000256" key="7">
    <source>
        <dbReference type="PIRSR" id="PIRSR600821-52"/>
    </source>
</evidence>
<evidence type="ECO:0000313" key="9">
    <source>
        <dbReference type="EMBL" id="PFG27185.1"/>
    </source>
</evidence>
<dbReference type="Proteomes" id="UP000221653">
    <property type="component" value="Unassembled WGS sequence"/>
</dbReference>
<feature type="binding site" evidence="5 7">
    <location>
        <position position="334"/>
    </location>
    <ligand>
        <name>substrate</name>
    </ligand>
</feature>
<feature type="binding site" evidence="5 7">
    <location>
        <position position="160"/>
    </location>
    <ligand>
        <name>substrate</name>
    </ligand>
</feature>
<dbReference type="GO" id="GO:0008784">
    <property type="term" value="F:alanine racemase activity"/>
    <property type="evidence" value="ECO:0007669"/>
    <property type="project" value="UniProtKB-UniRule"/>
</dbReference>
<evidence type="ECO:0000256" key="5">
    <source>
        <dbReference type="HAMAP-Rule" id="MF_01201"/>
    </source>
</evidence>
<evidence type="ECO:0000256" key="1">
    <source>
        <dbReference type="ARBA" id="ARBA00001933"/>
    </source>
</evidence>
<dbReference type="Pfam" id="PF02367">
    <property type="entry name" value="TsaE"/>
    <property type="match status" value="1"/>
</dbReference>
<dbReference type="Pfam" id="PF00842">
    <property type="entry name" value="Ala_racemase_C"/>
    <property type="match status" value="1"/>
</dbReference>
<feature type="active site" description="Proton acceptor; specific for D-alanine" evidence="5">
    <location>
        <position position="60"/>
    </location>
</feature>
<dbReference type="InterPro" id="IPR001608">
    <property type="entry name" value="Ala_racemase_N"/>
</dbReference>
<dbReference type="PRINTS" id="PR00992">
    <property type="entry name" value="ALARACEMASE"/>
</dbReference>
<keyword evidence="3 5" id="KW-0413">Isomerase</keyword>
<dbReference type="InterPro" id="IPR029066">
    <property type="entry name" value="PLP-binding_barrel"/>
</dbReference>
<dbReference type="SUPFAM" id="SSF52540">
    <property type="entry name" value="P-loop containing nucleoside triphosphate hydrolases"/>
    <property type="match status" value="1"/>
</dbReference>
<dbReference type="PANTHER" id="PTHR30511">
    <property type="entry name" value="ALANINE RACEMASE"/>
    <property type="match status" value="1"/>
</dbReference>
<dbReference type="AlphaFoldDB" id="A0A2A9DLY2"/>
<comment type="similarity">
    <text evidence="5">Belongs to the alanine racemase family.</text>
</comment>
<accession>A0A2A9DLY2</accession>
<dbReference type="InterPro" id="IPR003442">
    <property type="entry name" value="T6A_TsaE"/>
</dbReference>
<comment type="function">
    <text evidence="4">Required for the formation of a threonylcarbamoyl group on adenosine at position 37 (t(6)A37) in tRNAs that read codons beginning with adenine. Is involved in the transfer of the threonylcarbamoyl moiety of threonylcarbamoyl-AMP (TC-AMP) to the N6 group of A37, together with TsaD and TsaB. TsaE seems to play an indirect role in the t(6)A biosynthesis pathway, possibly in regulating the core enzymatic function of TsaD.</text>
</comment>
<gene>
    <name evidence="9" type="ORF">ATK06_0235</name>
</gene>
<dbReference type="GO" id="GO:0030632">
    <property type="term" value="P:D-alanine biosynthetic process"/>
    <property type="evidence" value="ECO:0007669"/>
    <property type="project" value="UniProtKB-UniRule"/>
</dbReference>
<dbReference type="GO" id="GO:0005829">
    <property type="term" value="C:cytosol"/>
    <property type="evidence" value="ECO:0007669"/>
    <property type="project" value="TreeGrafter"/>
</dbReference>
<dbReference type="SUPFAM" id="SSF51419">
    <property type="entry name" value="PLP-binding barrel"/>
    <property type="match status" value="1"/>
</dbReference>
<dbReference type="EC" id="5.1.1.1" evidence="5"/>
<dbReference type="NCBIfam" id="TIGR00492">
    <property type="entry name" value="alr"/>
    <property type="match status" value="1"/>
</dbReference>
<keyword evidence="2 5" id="KW-0663">Pyridoxal phosphate</keyword>
<protein>
    <recommendedName>
        <fullName evidence="5">Alanine racemase</fullName>
        <ecNumber evidence="5">5.1.1.1</ecNumber>
    </recommendedName>
</protein>
<dbReference type="UniPathway" id="UPA00042">
    <property type="reaction ID" value="UER00497"/>
</dbReference>
<organism evidence="9 10">
    <name type="scientific">Corynebacterium renale</name>
    <dbReference type="NCBI Taxonomy" id="1724"/>
    <lineage>
        <taxon>Bacteria</taxon>
        <taxon>Bacillati</taxon>
        <taxon>Actinomycetota</taxon>
        <taxon>Actinomycetes</taxon>
        <taxon>Mycobacteriales</taxon>
        <taxon>Corynebacteriaceae</taxon>
        <taxon>Corynebacterium</taxon>
    </lineage>
</organism>
<dbReference type="Gene3D" id="3.40.50.300">
    <property type="entry name" value="P-loop containing nucleotide triphosphate hydrolases"/>
    <property type="match status" value="1"/>
</dbReference>
<dbReference type="Gene3D" id="3.20.20.10">
    <property type="entry name" value="Alanine racemase"/>
    <property type="match status" value="1"/>
</dbReference>
<dbReference type="InterPro" id="IPR009006">
    <property type="entry name" value="Ala_racemase/Decarboxylase_C"/>
</dbReference>
<name>A0A2A9DLY2_9CORY</name>
<dbReference type="PANTHER" id="PTHR30511:SF0">
    <property type="entry name" value="ALANINE RACEMASE, CATABOLIC-RELATED"/>
    <property type="match status" value="1"/>
</dbReference>
<feature type="active site" description="Proton acceptor; specific for L-alanine" evidence="5">
    <location>
        <position position="286"/>
    </location>
</feature>
<comment type="cofactor">
    <cofactor evidence="1 5 6">
        <name>pyridoxal 5'-phosphate</name>
        <dbReference type="ChEBI" id="CHEBI:597326"/>
    </cofactor>
</comment>
<sequence>MGIMSENHESTDVSQHLAGGGVAASRSMIVTRVNLDAIVHNTRVVKDLVGPDVQLRAIVKADGYHHGVGPTAHAMLEGGADAFGVATLPEALELCELGIEAPVLAWMWTPDTDLREVAARKIQIAVTSQAHAQAVRTFVDNSQVAEPVEVYIMVETGMHRNGVEAGEFENVAEMLRAEGITVRGLMSHLACADDPDNPETTRQGQRFQEFIDRGRAKGLELKENHLCNSPGTLTRPDLHHEMVRPGVALYGLEPIPGKDHGLRPAMQWEAPVLRVKPITQGEGTSYGLTWQAPEDGYLAVVPMGYADGVSRSWQGHLEVTVNGHRYPQVGRVCMDQFLIFLGSNPHAVQPGDTAVVFGPGDQGEMTATELATATGTINYEIVCSPQGRTAIEYEHRRRTETMEDTQELAAELAARVRAGDVVILDGPLGAGKTTFTQGFARGLGPKGVTGKVTSPTFVIAREHPSAGGGPNLVHVDAYRLLGEDPSQADPLGELDALDLDTALDDAVVVAEWGGGLVEQLEDRYLLVRFDRESAVAQDPDSEARFISWEWVQR</sequence>
<dbReference type="Gene3D" id="2.40.37.10">
    <property type="entry name" value="Lyase, Ornithine Decarboxylase, Chain A, domain 1"/>
    <property type="match status" value="1"/>
</dbReference>
<dbReference type="GO" id="GO:0030170">
    <property type="term" value="F:pyridoxal phosphate binding"/>
    <property type="evidence" value="ECO:0007669"/>
    <property type="project" value="UniProtKB-UniRule"/>
</dbReference>